<evidence type="ECO:0000259" key="8">
    <source>
        <dbReference type="Pfam" id="PF02753"/>
    </source>
</evidence>
<evidence type="ECO:0000256" key="4">
    <source>
        <dbReference type="ARBA" id="ARBA00022764"/>
    </source>
</evidence>
<reference evidence="10" key="2">
    <citation type="submission" date="2022-09" db="EMBL/GenBank/DDBJ databases">
        <title>Intensive care unit water sources are persistently colonized with multi-drug resistant bacteria and are the site of extensive horizontal gene transfer of antibiotic resistance genes.</title>
        <authorList>
            <person name="Diorio-Toth L."/>
        </authorList>
    </citation>
    <scope>NUCLEOTIDE SEQUENCE</scope>
    <source>
        <strain evidence="10">GD03918</strain>
    </source>
</reference>
<dbReference type="Proteomes" id="UP000036305">
    <property type="component" value="Unassembled WGS sequence"/>
</dbReference>
<evidence type="ECO:0000256" key="6">
    <source>
        <dbReference type="SAM" id="SignalP"/>
    </source>
</evidence>
<comment type="caution">
    <text evidence="10">The sequence shown here is derived from an EMBL/GenBank/DDBJ whole genome shotgun (WGS) entry which is preliminary data.</text>
</comment>
<dbReference type="Pfam" id="PF00345">
    <property type="entry name" value="PapD_N"/>
    <property type="match status" value="1"/>
</dbReference>
<name>A0A0J2HIP4_9ENTR</name>
<dbReference type="InterPro" id="IPR016148">
    <property type="entry name" value="Pili_assmbl_chaperone_C"/>
</dbReference>
<evidence type="ECO:0000256" key="1">
    <source>
        <dbReference type="ARBA" id="ARBA00004418"/>
    </source>
</evidence>
<dbReference type="EMBL" id="JAOCBF010000035">
    <property type="protein sequence ID" value="MDH0965530.1"/>
    <property type="molecule type" value="Genomic_DNA"/>
</dbReference>
<dbReference type="PANTHER" id="PTHR30251">
    <property type="entry name" value="PILUS ASSEMBLY CHAPERONE"/>
    <property type="match status" value="1"/>
</dbReference>
<dbReference type="GO" id="GO:0030288">
    <property type="term" value="C:outer membrane-bounded periplasmic space"/>
    <property type="evidence" value="ECO:0007669"/>
    <property type="project" value="InterPro"/>
</dbReference>
<comment type="similarity">
    <text evidence="2">Belongs to the periplasmic pilus chaperone family.</text>
</comment>
<feature type="chain" id="PRO_5015041080" evidence="6">
    <location>
        <begin position="26"/>
        <end position="244"/>
    </location>
</feature>
<evidence type="ECO:0000313" key="12">
    <source>
        <dbReference type="Proteomes" id="UP001159937"/>
    </source>
</evidence>
<evidence type="ECO:0000256" key="2">
    <source>
        <dbReference type="ARBA" id="ARBA00007399"/>
    </source>
</evidence>
<dbReference type="Pfam" id="PF02753">
    <property type="entry name" value="PapD_C"/>
    <property type="match status" value="1"/>
</dbReference>
<dbReference type="InterPro" id="IPR008962">
    <property type="entry name" value="PapD-like_sf"/>
</dbReference>
<dbReference type="SUPFAM" id="SSF49354">
    <property type="entry name" value="PapD-like"/>
    <property type="match status" value="1"/>
</dbReference>
<proteinExistence type="inferred from homology"/>
<dbReference type="Proteomes" id="UP001159937">
    <property type="component" value="Unassembled WGS sequence"/>
</dbReference>
<dbReference type="SUPFAM" id="SSF49584">
    <property type="entry name" value="Periplasmic chaperone C-domain"/>
    <property type="match status" value="1"/>
</dbReference>
<dbReference type="EMBL" id="LEUS01000018">
    <property type="protein sequence ID" value="KLY33987.1"/>
    <property type="molecule type" value="Genomic_DNA"/>
</dbReference>
<feature type="domain" description="Pili assembly chaperone C-terminal" evidence="8">
    <location>
        <begin position="176"/>
        <end position="237"/>
    </location>
</feature>
<evidence type="ECO:0000259" key="7">
    <source>
        <dbReference type="Pfam" id="PF00345"/>
    </source>
</evidence>
<dbReference type="InterPro" id="IPR013783">
    <property type="entry name" value="Ig-like_fold"/>
</dbReference>
<reference evidence="9 11" key="1">
    <citation type="submission" date="2015-06" db="EMBL/GenBank/DDBJ databases">
        <title>The Genome Sequence of None.</title>
        <authorList>
            <consortium name="The Broad Institute Genomics Platform"/>
            <consortium name="The Broad Institute Genome Sequencing Center for Infectious Disease"/>
            <person name="Earl A.M."/>
            <person name="Onderdonk A.B."/>
            <person name="Kirby J."/>
            <person name="Ferraro M.J."/>
            <person name="Huang S."/>
            <person name="Spencer M."/>
            <person name="Fodor A."/>
            <person name="Hooper D."/>
            <person name="Dekker J."/>
            <person name="O'Brien T."/>
            <person name="Quan V."/>
            <person name="Gombosev A."/>
            <person name="Delaney M."/>
            <person name="DuBois A."/>
            <person name="Ernst C."/>
            <person name="Kim D.S."/>
            <person name="Rossman W."/>
            <person name="Gohs F."/>
            <person name="Petruso H."/>
            <person name="Nozar T."/>
            <person name="Mougeot F."/>
            <person name="Manson-McGuire A."/>
            <person name="Young S."/>
            <person name="Abouelleil A."/>
            <person name="Cao P."/>
            <person name="Chapman S.B."/>
            <person name="Griggs A."/>
            <person name="Priest M."/>
            <person name="Shea T."/>
            <person name="Wortman I."/>
            <person name="Wortman J.R."/>
            <person name="Nusbaum C."/>
            <person name="Birren B."/>
        </authorList>
    </citation>
    <scope>NUCLEOTIDE SEQUENCE [LARGE SCALE GENOMIC DNA]</scope>
    <source>
        <strain evidence="9 11">MGH87</strain>
    </source>
</reference>
<keyword evidence="5" id="KW-0143">Chaperone</keyword>
<gene>
    <name evidence="10" type="ORF">N5C89_22095</name>
    <name evidence="9" type="ORF">SK91_02884</name>
</gene>
<evidence type="ECO:0000256" key="3">
    <source>
        <dbReference type="ARBA" id="ARBA00022729"/>
    </source>
</evidence>
<keyword evidence="3 6" id="KW-0732">Signal</keyword>
<dbReference type="InterPro" id="IPR050643">
    <property type="entry name" value="Periplasmic_pilus_chap"/>
</dbReference>
<dbReference type="Gene3D" id="2.60.40.10">
    <property type="entry name" value="Immunoglobulins"/>
    <property type="match status" value="2"/>
</dbReference>
<sequence length="244" mass="26850">MKFLYKSFSFFCFTFLALFSLQLNASVIMTGTRIIYNEGSRSVDVNLKNQSDFPYVVQTWFDDGKMSSGPDASVRVPFIASPPVFRIQPGAGQVVKVTFTGGLNLPDDRESVFYFNFLQVPPANINKNDVKNKMLVMLRNRVKVFYRPASLVSGPGRGVPNISVTPVADNASAVMIKNHTPFYVTVSSVALTERQRRLSSGSGMIEPSGSQIFNISRAGSVKGKKITVTVVNDQGARLNAEFNL</sequence>
<evidence type="ECO:0000256" key="5">
    <source>
        <dbReference type="ARBA" id="ARBA00023186"/>
    </source>
</evidence>
<accession>A0A0J2HIP4</accession>
<dbReference type="AlphaFoldDB" id="A0A0J2HIP4"/>
<dbReference type="PANTHER" id="PTHR30251:SF25">
    <property type="entry name" value="FIMBRIAE CHAPARONE"/>
    <property type="match status" value="1"/>
</dbReference>
<dbReference type="GO" id="GO:0071555">
    <property type="term" value="P:cell wall organization"/>
    <property type="evidence" value="ECO:0007669"/>
    <property type="project" value="InterPro"/>
</dbReference>
<dbReference type="InterPro" id="IPR036316">
    <property type="entry name" value="Pili_assmbl_chap_C_dom_sf"/>
</dbReference>
<dbReference type="InterPro" id="IPR016147">
    <property type="entry name" value="Pili_assmbl_chaperone_N"/>
</dbReference>
<keyword evidence="11" id="KW-1185">Reference proteome</keyword>
<feature type="domain" description="Pili assembly chaperone N-terminal" evidence="7">
    <location>
        <begin position="27"/>
        <end position="151"/>
    </location>
</feature>
<keyword evidence="4" id="KW-0574">Periplasm</keyword>
<protein>
    <submittedName>
        <fullName evidence="10">Fimbria/pilus periplasmic chaperone</fullName>
    </submittedName>
</protein>
<comment type="subcellular location">
    <subcellularLocation>
        <location evidence="1">Periplasm</location>
    </subcellularLocation>
</comment>
<evidence type="ECO:0000313" key="9">
    <source>
        <dbReference type="EMBL" id="KLY33987.1"/>
    </source>
</evidence>
<dbReference type="InterPro" id="IPR001829">
    <property type="entry name" value="Pili_assmbl_chaperone_bac"/>
</dbReference>
<evidence type="ECO:0000313" key="11">
    <source>
        <dbReference type="Proteomes" id="UP000036305"/>
    </source>
</evidence>
<feature type="signal peptide" evidence="6">
    <location>
        <begin position="1"/>
        <end position="25"/>
    </location>
</feature>
<evidence type="ECO:0000313" key="10">
    <source>
        <dbReference type="EMBL" id="MDH0965530.1"/>
    </source>
</evidence>
<dbReference type="RefSeq" id="WP_032751168.1">
    <property type="nucleotide sequence ID" value="NZ_CABGII010000035.1"/>
</dbReference>
<organism evidence="10 12">
    <name type="scientific">Klebsiella michiganensis</name>
    <dbReference type="NCBI Taxonomy" id="1134687"/>
    <lineage>
        <taxon>Bacteria</taxon>
        <taxon>Pseudomonadati</taxon>
        <taxon>Pseudomonadota</taxon>
        <taxon>Gammaproteobacteria</taxon>
        <taxon>Enterobacterales</taxon>
        <taxon>Enterobacteriaceae</taxon>
        <taxon>Klebsiella/Raoultella group</taxon>
        <taxon>Klebsiella</taxon>
    </lineage>
</organism>
<dbReference type="PRINTS" id="PR00969">
    <property type="entry name" value="CHAPERONPILI"/>
</dbReference>